<evidence type="ECO:0000256" key="4">
    <source>
        <dbReference type="ARBA" id="ARBA00022989"/>
    </source>
</evidence>
<dbReference type="GO" id="GO:0022857">
    <property type="term" value="F:transmembrane transporter activity"/>
    <property type="evidence" value="ECO:0007669"/>
    <property type="project" value="InterPro"/>
</dbReference>
<evidence type="ECO:0000256" key="1">
    <source>
        <dbReference type="ARBA" id="ARBA00004651"/>
    </source>
</evidence>
<organism evidence="8 9">
    <name type="scientific">Ligilactobacillus ubinensis</name>
    <dbReference type="NCBI Taxonomy" id="2876789"/>
    <lineage>
        <taxon>Bacteria</taxon>
        <taxon>Bacillati</taxon>
        <taxon>Bacillota</taxon>
        <taxon>Bacilli</taxon>
        <taxon>Lactobacillales</taxon>
        <taxon>Lactobacillaceae</taxon>
        <taxon>Ligilactobacillus</taxon>
    </lineage>
</organism>
<dbReference type="Pfam" id="PF07690">
    <property type="entry name" value="MFS_1"/>
    <property type="match status" value="1"/>
</dbReference>
<dbReference type="Gene3D" id="1.20.1250.20">
    <property type="entry name" value="MFS general substrate transporter like domains"/>
    <property type="match status" value="2"/>
</dbReference>
<dbReference type="PRINTS" id="PR01036">
    <property type="entry name" value="TCRTETB"/>
</dbReference>
<gene>
    <name evidence="8" type="ORF">LB941_06935</name>
</gene>
<feature type="transmembrane region" description="Helical" evidence="6">
    <location>
        <begin position="391"/>
        <end position="414"/>
    </location>
</feature>
<feature type="transmembrane region" description="Helical" evidence="6">
    <location>
        <begin position="352"/>
        <end position="370"/>
    </location>
</feature>
<comment type="caution">
    <text evidence="8">The sequence shown here is derived from an EMBL/GenBank/DDBJ whole genome shotgun (WGS) entry which is preliminary data.</text>
</comment>
<feature type="transmembrane region" description="Helical" evidence="6">
    <location>
        <begin position="262"/>
        <end position="287"/>
    </location>
</feature>
<feature type="transmembrane region" description="Helical" evidence="6">
    <location>
        <begin position="299"/>
        <end position="320"/>
    </location>
</feature>
<feature type="transmembrane region" description="Helical" evidence="6">
    <location>
        <begin position="48"/>
        <end position="68"/>
    </location>
</feature>
<dbReference type="PROSITE" id="PS50850">
    <property type="entry name" value="MFS"/>
    <property type="match status" value="1"/>
</dbReference>
<dbReference type="PANTHER" id="PTHR42718">
    <property type="entry name" value="MAJOR FACILITATOR SUPERFAMILY MULTIDRUG TRANSPORTER MFSC"/>
    <property type="match status" value="1"/>
</dbReference>
<feature type="transmembrane region" description="Helical" evidence="6">
    <location>
        <begin position="101"/>
        <end position="122"/>
    </location>
</feature>
<dbReference type="InterPro" id="IPR036259">
    <property type="entry name" value="MFS_trans_sf"/>
</dbReference>
<keyword evidence="3 6" id="KW-0812">Transmembrane</keyword>
<dbReference type="PANTHER" id="PTHR42718:SF9">
    <property type="entry name" value="MAJOR FACILITATOR SUPERFAMILY MULTIDRUG TRANSPORTER MFSC"/>
    <property type="match status" value="1"/>
</dbReference>
<name>A0A9X2JLM6_9LACO</name>
<feature type="transmembrane region" description="Helical" evidence="6">
    <location>
        <begin position="134"/>
        <end position="156"/>
    </location>
</feature>
<feature type="transmembrane region" description="Helical" evidence="6">
    <location>
        <begin position="327"/>
        <end position="346"/>
    </location>
</feature>
<dbReference type="GO" id="GO:0005886">
    <property type="term" value="C:plasma membrane"/>
    <property type="evidence" value="ECO:0007669"/>
    <property type="project" value="UniProtKB-SubCell"/>
</dbReference>
<keyword evidence="4 6" id="KW-1133">Transmembrane helix</keyword>
<proteinExistence type="predicted"/>
<keyword evidence="5 6" id="KW-0472">Membrane</keyword>
<feature type="domain" description="Major facilitator superfamily (MFS) profile" evidence="7">
    <location>
        <begin position="10"/>
        <end position="460"/>
    </location>
</feature>
<feature type="transmembrane region" description="Helical" evidence="6">
    <location>
        <begin position="7"/>
        <end position="28"/>
    </location>
</feature>
<dbReference type="RefSeq" id="WP_253360617.1">
    <property type="nucleotide sequence ID" value="NZ_JAIULA010000011.1"/>
</dbReference>
<feature type="transmembrane region" description="Helical" evidence="6">
    <location>
        <begin position="162"/>
        <end position="183"/>
    </location>
</feature>
<feature type="transmembrane region" description="Helical" evidence="6">
    <location>
        <begin position="75"/>
        <end position="95"/>
    </location>
</feature>
<evidence type="ECO:0000313" key="9">
    <source>
        <dbReference type="Proteomes" id="UP001139006"/>
    </source>
</evidence>
<dbReference type="Proteomes" id="UP001139006">
    <property type="component" value="Unassembled WGS sequence"/>
</dbReference>
<reference evidence="8 9" key="1">
    <citation type="journal article" date="2023" name="Int. J. Syst. Evol. Microbiol.">
        <title>Ligilactobacillus ubinensis sp. nov., a novel species isolated from the wild ferment of a durian fruit (Durio zibethinus).</title>
        <authorList>
            <person name="Heng Y.C."/>
            <person name="Menon N."/>
            <person name="Chen B."/>
            <person name="Loo B.Z.L."/>
            <person name="Wong G.W.J."/>
            <person name="Lim A.C.H."/>
            <person name="Silvaraju S."/>
            <person name="Kittelmann S."/>
        </authorList>
    </citation>
    <scope>NUCLEOTIDE SEQUENCE [LARGE SCALE GENOMIC DNA]</scope>
    <source>
        <strain evidence="8 9">WILCCON 0076</strain>
    </source>
</reference>
<dbReference type="AlphaFoldDB" id="A0A9X2JLM6"/>
<keyword evidence="9" id="KW-1185">Reference proteome</keyword>
<feature type="transmembrane region" description="Helical" evidence="6">
    <location>
        <begin position="195"/>
        <end position="214"/>
    </location>
</feature>
<dbReference type="InterPro" id="IPR020846">
    <property type="entry name" value="MFS_dom"/>
</dbReference>
<feature type="transmembrane region" description="Helical" evidence="6">
    <location>
        <begin position="220"/>
        <end position="242"/>
    </location>
</feature>
<accession>A0A9X2JLM6</accession>
<comment type="subcellular location">
    <subcellularLocation>
        <location evidence="1">Cell membrane</location>
        <topology evidence="1">Multi-pass membrane protein</topology>
    </subcellularLocation>
</comment>
<evidence type="ECO:0000256" key="6">
    <source>
        <dbReference type="SAM" id="Phobius"/>
    </source>
</evidence>
<evidence type="ECO:0000313" key="8">
    <source>
        <dbReference type="EMBL" id="MCP0887069.1"/>
    </source>
</evidence>
<evidence type="ECO:0000256" key="3">
    <source>
        <dbReference type="ARBA" id="ARBA00022692"/>
    </source>
</evidence>
<dbReference type="SUPFAM" id="SSF103473">
    <property type="entry name" value="MFS general substrate transporter"/>
    <property type="match status" value="1"/>
</dbReference>
<evidence type="ECO:0000259" key="7">
    <source>
        <dbReference type="PROSITE" id="PS50850"/>
    </source>
</evidence>
<protein>
    <submittedName>
        <fullName evidence="8">MFS transporter</fullName>
    </submittedName>
</protein>
<dbReference type="EMBL" id="JAIULA010000011">
    <property type="protein sequence ID" value="MCP0887069.1"/>
    <property type="molecule type" value="Genomic_DNA"/>
</dbReference>
<feature type="transmembrane region" description="Helical" evidence="6">
    <location>
        <begin position="434"/>
        <end position="454"/>
    </location>
</feature>
<evidence type="ECO:0000256" key="2">
    <source>
        <dbReference type="ARBA" id="ARBA00022448"/>
    </source>
</evidence>
<sequence length="464" mass="50620">MQNRKKYVGMLIVLLLGGFLSLFNETILNIALTDLMQVMHVNASTVQWLATGYMLIVVIMVPLSALLLRKFSVKWLYIGAMSLFLLGTIVAASAINFPILLIARMVQALGTGLLAPIMMSAAVATTPLEKRGGVMALCTSIILVGPSFGPIISGLILEVTTWRMLFILLIPLIVICIVGAYYLLGSPLQLTQPKIDVVSVALIASGLASTVYAISILDTAIFWGFKLGLFVFGILLLIGFYYRQQSLVHPLLNLKVFKEKAFLLATLLIILIQMIQFSMNIILPMILEGGKDLSPLQSALVLFPAAIICAIITIMAGRVYDEYGGKWLIFGGLLIMLLGICLQLTINLSSSIILITIFNSLLYAGIGFMWSPNQSDALSLLAERDQTDGVAIINTSIQLGSALGTPVFVVLLSLGEKQTLSSSINKGKALFSGFHWTMWLAFVLIVVCLVFANFKFRQMSRKLK</sequence>
<keyword evidence="2" id="KW-0813">Transport</keyword>
<dbReference type="InterPro" id="IPR011701">
    <property type="entry name" value="MFS"/>
</dbReference>
<evidence type="ECO:0000256" key="5">
    <source>
        <dbReference type="ARBA" id="ARBA00023136"/>
    </source>
</evidence>